<keyword evidence="10" id="KW-1185">Reference proteome</keyword>
<feature type="transmembrane region" description="Helical" evidence="8">
    <location>
        <begin position="240"/>
        <end position="257"/>
    </location>
</feature>
<feature type="transmembrane region" description="Helical" evidence="8">
    <location>
        <begin position="490"/>
        <end position="515"/>
    </location>
</feature>
<feature type="transmembrane region" description="Helical" evidence="8">
    <location>
        <begin position="322"/>
        <end position="345"/>
    </location>
</feature>
<dbReference type="InterPro" id="IPR037272">
    <property type="entry name" value="SNS_sf"/>
</dbReference>
<name>A0ABP0FUT2_CLALP</name>
<feature type="transmembrane region" description="Helical" evidence="8">
    <location>
        <begin position="211"/>
        <end position="231"/>
    </location>
</feature>
<feature type="region of interest" description="Disordered" evidence="7">
    <location>
        <begin position="1"/>
        <end position="41"/>
    </location>
</feature>
<feature type="transmembrane region" description="Helical" evidence="8">
    <location>
        <begin position="83"/>
        <end position="102"/>
    </location>
</feature>
<proteinExistence type="inferred from homology"/>
<comment type="caution">
    <text evidence="9">The sequence shown here is derived from an EMBL/GenBank/DDBJ whole genome shotgun (WGS) entry which is preliminary data.</text>
</comment>
<evidence type="ECO:0000256" key="2">
    <source>
        <dbReference type="ARBA" id="ARBA00022448"/>
    </source>
</evidence>
<dbReference type="PANTHER" id="PTHR11616">
    <property type="entry name" value="SODIUM/CHLORIDE DEPENDENT TRANSPORTER"/>
    <property type="match status" value="1"/>
</dbReference>
<evidence type="ECO:0000256" key="1">
    <source>
        <dbReference type="ARBA" id="ARBA00004141"/>
    </source>
</evidence>
<evidence type="ECO:0000256" key="6">
    <source>
        <dbReference type="RuleBase" id="RU003732"/>
    </source>
</evidence>
<evidence type="ECO:0000256" key="5">
    <source>
        <dbReference type="ARBA" id="ARBA00023136"/>
    </source>
</evidence>
<dbReference type="Proteomes" id="UP001642483">
    <property type="component" value="Unassembled WGS sequence"/>
</dbReference>
<feature type="compositionally biased region" description="Basic and acidic residues" evidence="7">
    <location>
        <begin position="20"/>
        <end position="29"/>
    </location>
</feature>
<evidence type="ECO:0000256" key="4">
    <source>
        <dbReference type="ARBA" id="ARBA00022989"/>
    </source>
</evidence>
<evidence type="ECO:0000256" key="7">
    <source>
        <dbReference type="SAM" id="MobiDB-lite"/>
    </source>
</evidence>
<comment type="subcellular location">
    <subcellularLocation>
        <location evidence="1">Membrane</location>
        <topology evidence="1">Multi-pass membrane protein</topology>
    </subcellularLocation>
</comment>
<dbReference type="PROSITE" id="PS50267">
    <property type="entry name" value="NA_NEUROTRAN_SYMP_3"/>
    <property type="match status" value="1"/>
</dbReference>
<feature type="transmembrane region" description="Helical" evidence="8">
    <location>
        <begin position="563"/>
        <end position="589"/>
    </location>
</feature>
<feature type="transmembrane region" description="Helical" evidence="8">
    <location>
        <begin position="521"/>
        <end position="542"/>
    </location>
</feature>
<sequence length="660" mass="74010">MDETEPIGTESSATLVNRMENAEEARNMNDDDSNSSSEDVVEKRDGWDNKVQYILAQIGFAVGLGNVWRFPYLCQKNGGGAFLIPYFIMLILEGIPLFYMEIAIGQRLKRGSVGVWNHIHPYLGGVGVASMVVCFLIALYYNMIIAWALYYFFNSFQSSLPWSDCPSYPNLTDTNNKSVPLEECSKSSATSYFWYRDTLDISSSIEEPGNVVWRLSLVLVVAWLVVFIGMFKGIKSSGKIIYFSATFPYLVLVIYFFRGITLDGAVDGLAFMFTPDMSKLADPNVWRDAATQIFFSLGLGFGGVIAYSSYNDVKNNCKKDAITVSIINCASSLFASLVIFCVLGFKAHHKSQICIDRNIEKIHGFFNDYPDHDVIHFVTNMDRKNYYPYLDGINITLINHNETQPSILENWKSVNLSNCTIEEELKEAVSGPGLAFIAFTEAMIHMPGGPFWSVMFFAMLINLGLGSMFGTLEGIVTPLRDLGLKIPKEAIVAILCLVSLGVGQIFTLRSGMYILDIFDTYAGTLPLLMIAFFETVGVAWVYKFSKFSKDISYMLDESGPGPFWRITWCFISPLLMAVLFIASIVQLVIKTPQYKHYNAEEASGDEKVDYPAWAIAFIIFLILLSISWIPIIAFLRWKGYLKYVPADSSSKAHPTNKSYA</sequence>
<comment type="similarity">
    <text evidence="6">Belongs to the sodium:neurotransmitter symporter (SNF) (TC 2.A.22) family.</text>
</comment>
<keyword evidence="5 8" id="KW-0472">Membrane</keyword>
<dbReference type="PROSITE" id="PS00610">
    <property type="entry name" value="NA_NEUROTRAN_SYMP_1"/>
    <property type="match status" value="1"/>
</dbReference>
<keyword evidence="3 6" id="KW-0812">Transmembrane</keyword>
<dbReference type="SUPFAM" id="SSF161070">
    <property type="entry name" value="SNF-like"/>
    <property type="match status" value="1"/>
</dbReference>
<reference evidence="9 10" key="1">
    <citation type="submission" date="2024-02" db="EMBL/GenBank/DDBJ databases">
        <authorList>
            <person name="Daric V."/>
            <person name="Darras S."/>
        </authorList>
    </citation>
    <scope>NUCLEOTIDE SEQUENCE [LARGE SCALE GENOMIC DNA]</scope>
</reference>
<dbReference type="PANTHER" id="PTHR11616:SF182">
    <property type="entry name" value="TRANSPORTER"/>
    <property type="match status" value="1"/>
</dbReference>
<evidence type="ECO:0000313" key="9">
    <source>
        <dbReference type="EMBL" id="CAK8683357.1"/>
    </source>
</evidence>
<feature type="transmembrane region" description="Helical" evidence="8">
    <location>
        <begin position="122"/>
        <end position="153"/>
    </location>
</feature>
<keyword evidence="4 8" id="KW-1133">Transmembrane helix</keyword>
<keyword evidence="6" id="KW-0769">Symport</keyword>
<feature type="transmembrane region" description="Helical" evidence="8">
    <location>
        <begin position="451"/>
        <end position="469"/>
    </location>
</feature>
<evidence type="ECO:0000256" key="3">
    <source>
        <dbReference type="ARBA" id="ARBA00022692"/>
    </source>
</evidence>
<feature type="transmembrane region" description="Helical" evidence="8">
    <location>
        <begin position="289"/>
        <end position="310"/>
    </location>
</feature>
<evidence type="ECO:0000256" key="8">
    <source>
        <dbReference type="SAM" id="Phobius"/>
    </source>
</evidence>
<dbReference type="Pfam" id="PF00209">
    <property type="entry name" value="SNF"/>
    <property type="match status" value="1"/>
</dbReference>
<protein>
    <recommendedName>
        <fullName evidence="6">Transporter</fullName>
    </recommendedName>
</protein>
<dbReference type="InterPro" id="IPR000175">
    <property type="entry name" value="Na/ntran_symport"/>
</dbReference>
<dbReference type="PRINTS" id="PR00176">
    <property type="entry name" value="NANEUSMPORT"/>
</dbReference>
<evidence type="ECO:0000313" key="10">
    <source>
        <dbReference type="Proteomes" id="UP001642483"/>
    </source>
</evidence>
<organism evidence="9 10">
    <name type="scientific">Clavelina lepadiformis</name>
    <name type="common">Light-bulb sea squirt</name>
    <name type="synonym">Ascidia lepadiformis</name>
    <dbReference type="NCBI Taxonomy" id="159417"/>
    <lineage>
        <taxon>Eukaryota</taxon>
        <taxon>Metazoa</taxon>
        <taxon>Chordata</taxon>
        <taxon>Tunicata</taxon>
        <taxon>Ascidiacea</taxon>
        <taxon>Aplousobranchia</taxon>
        <taxon>Clavelinidae</taxon>
        <taxon>Clavelina</taxon>
    </lineage>
</organism>
<feature type="transmembrane region" description="Helical" evidence="8">
    <location>
        <begin position="53"/>
        <end position="71"/>
    </location>
</feature>
<dbReference type="EMBL" id="CAWYQH010000097">
    <property type="protein sequence ID" value="CAK8683357.1"/>
    <property type="molecule type" value="Genomic_DNA"/>
</dbReference>
<dbReference type="NCBIfam" id="NF037979">
    <property type="entry name" value="Na_transp"/>
    <property type="match status" value="1"/>
</dbReference>
<feature type="transmembrane region" description="Helical" evidence="8">
    <location>
        <begin position="612"/>
        <end position="635"/>
    </location>
</feature>
<accession>A0ABP0FUT2</accession>
<gene>
    <name evidence="9" type="ORF">CVLEPA_LOCUS14438</name>
</gene>
<keyword evidence="2 6" id="KW-0813">Transport</keyword>